<dbReference type="AlphaFoldDB" id="A0A7G7G3X8"/>
<evidence type="ECO:0008006" key="3">
    <source>
        <dbReference type="Google" id="ProtNLM"/>
    </source>
</evidence>
<dbReference type="RefSeq" id="WP_185272645.1">
    <property type="nucleotide sequence ID" value="NZ_CP055156.1"/>
</dbReference>
<name>A0A7G7G3X8_9BACT</name>
<evidence type="ECO:0000313" key="2">
    <source>
        <dbReference type="Proteomes" id="UP000515237"/>
    </source>
</evidence>
<organism evidence="1 2">
    <name type="scientific">Adhaeribacter swui</name>
    <dbReference type="NCBI Taxonomy" id="2086471"/>
    <lineage>
        <taxon>Bacteria</taxon>
        <taxon>Pseudomonadati</taxon>
        <taxon>Bacteroidota</taxon>
        <taxon>Cytophagia</taxon>
        <taxon>Cytophagales</taxon>
        <taxon>Hymenobacteraceae</taxon>
        <taxon>Adhaeribacter</taxon>
    </lineage>
</organism>
<sequence>MDPLLARLATSGTKSPDLVKQVVQEVGDNPEKFQVFMEAMLHPDTGTDLARRAAGIAEKVARWYPHLVIPYEAALLAALPQMQPAVMCWQVGLLLSYLPLTDDTLATVLNYLETWLYTDPNKFMKVHCLQAMANLSRQHDWLRQETIDLIKTEMAKGGAAVNARGRHLLKQLKA</sequence>
<protein>
    <recommendedName>
        <fullName evidence="3">DNA alkylation repair protein</fullName>
    </recommendedName>
</protein>
<dbReference type="EMBL" id="CP055156">
    <property type="protein sequence ID" value="QNF31862.1"/>
    <property type="molecule type" value="Genomic_DNA"/>
</dbReference>
<dbReference type="KEGG" id="aswu:HUW51_03675"/>
<gene>
    <name evidence="1" type="ORF">HUW51_03675</name>
</gene>
<keyword evidence="2" id="KW-1185">Reference proteome</keyword>
<accession>A0A7G7G3X8</accession>
<reference evidence="1 2" key="1">
    <citation type="journal article" date="2018" name="Int. J. Syst. Evol. Microbiol.">
        <title>Adhaeribacter swui sp. nov., isolated from wet mud.</title>
        <authorList>
            <person name="Kim D.U."/>
            <person name="Kim K.W."/>
            <person name="Kang M.S."/>
            <person name="Kim J.Y."/>
            <person name="Jang J.H."/>
            <person name="Kim M.K."/>
        </authorList>
    </citation>
    <scope>NUCLEOTIDE SEQUENCE [LARGE SCALE GENOMIC DNA]</scope>
    <source>
        <strain evidence="1 2">KCTC 52873</strain>
    </source>
</reference>
<proteinExistence type="predicted"/>
<evidence type="ECO:0000313" key="1">
    <source>
        <dbReference type="EMBL" id="QNF31862.1"/>
    </source>
</evidence>
<dbReference type="Proteomes" id="UP000515237">
    <property type="component" value="Chromosome"/>
</dbReference>